<reference evidence="7 8" key="1">
    <citation type="journal article" date="2011" name="Genome Res.">
        <title>Phylogeny-wide analysis of social amoeba genomes highlights ancient origins for complex intercellular communication.</title>
        <authorList>
            <person name="Heidel A.J."/>
            <person name="Lawal H.M."/>
            <person name="Felder M."/>
            <person name="Schilde C."/>
            <person name="Helps N.R."/>
            <person name="Tunggal B."/>
            <person name="Rivero F."/>
            <person name="John U."/>
            <person name="Schleicher M."/>
            <person name="Eichinger L."/>
            <person name="Platzer M."/>
            <person name="Noegel A.A."/>
            <person name="Schaap P."/>
            <person name="Gloeckner G."/>
        </authorList>
    </citation>
    <scope>NUCLEOTIDE SEQUENCE [LARGE SCALE GENOMIC DNA]</scope>
    <source>
        <strain evidence="8">ATCC 26659 / Pp 5 / PN500</strain>
    </source>
</reference>
<evidence type="ECO:0000259" key="5">
    <source>
        <dbReference type="Pfam" id="PF01575"/>
    </source>
</evidence>
<dbReference type="GO" id="GO:0004300">
    <property type="term" value="F:enoyl-CoA hydratase activity"/>
    <property type="evidence" value="ECO:0007669"/>
    <property type="project" value="TreeGrafter"/>
</dbReference>
<accession>D3B6E6</accession>
<dbReference type="Gene3D" id="3.10.129.10">
    <property type="entry name" value="Hotdog Thioesterase"/>
    <property type="match status" value="2"/>
</dbReference>
<protein>
    <submittedName>
        <fullName evidence="7">Hypothetical peroxisomal multifunctional enzyme 2</fullName>
    </submittedName>
</protein>
<dbReference type="RefSeq" id="XP_020435033.1">
    <property type="nucleotide sequence ID" value="XM_020574619.1"/>
</dbReference>
<comment type="caution">
    <text evidence="7">The sequence shown here is derived from an EMBL/GenBank/DDBJ whole genome shotgun (WGS) entry which is preliminary data.</text>
</comment>
<feature type="domain" description="MaoC-like" evidence="5">
    <location>
        <begin position="164"/>
        <end position="273"/>
    </location>
</feature>
<evidence type="ECO:0000256" key="1">
    <source>
        <dbReference type="ARBA" id="ARBA00004275"/>
    </source>
</evidence>
<dbReference type="GO" id="GO:0006635">
    <property type="term" value="P:fatty acid beta-oxidation"/>
    <property type="evidence" value="ECO:0007669"/>
    <property type="project" value="TreeGrafter"/>
</dbReference>
<dbReference type="InterPro" id="IPR002539">
    <property type="entry name" value="MaoC-like_dom"/>
</dbReference>
<dbReference type="STRING" id="670386.D3B6E6"/>
<dbReference type="GeneID" id="31359181"/>
<keyword evidence="4" id="KW-0456">Lyase</keyword>
<evidence type="ECO:0000256" key="4">
    <source>
        <dbReference type="ARBA" id="ARBA00023239"/>
    </source>
</evidence>
<comment type="subcellular location">
    <subcellularLocation>
        <location evidence="1">Peroxisome</location>
    </subcellularLocation>
</comment>
<evidence type="ECO:0000256" key="2">
    <source>
        <dbReference type="ARBA" id="ARBA00006484"/>
    </source>
</evidence>
<proteinExistence type="inferred from homology"/>
<dbReference type="InParanoid" id="D3B6E6"/>
<keyword evidence="3" id="KW-0576">Peroxisome</keyword>
<dbReference type="EMBL" id="ADBJ01000017">
    <property type="protein sequence ID" value="EFA82916.1"/>
    <property type="molecule type" value="Genomic_DNA"/>
</dbReference>
<dbReference type="FunCoup" id="D3B6E6">
    <property type="interactions" value="147"/>
</dbReference>
<dbReference type="GO" id="GO:0005777">
    <property type="term" value="C:peroxisome"/>
    <property type="evidence" value="ECO:0007669"/>
    <property type="project" value="UniProtKB-SubCell"/>
</dbReference>
<evidence type="ECO:0000256" key="3">
    <source>
        <dbReference type="ARBA" id="ARBA00023140"/>
    </source>
</evidence>
<dbReference type="OMA" id="FKHTDQE"/>
<dbReference type="FunFam" id="3.10.129.10:FF:000013">
    <property type="entry name" value="Peroxisomal multifunctional enzyme type 2"/>
    <property type="match status" value="1"/>
</dbReference>
<comment type="similarity">
    <text evidence="2">Belongs to the short-chain dehydrogenases/reductases (SDR) family.</text>
</comment>
<name>D3B6E6_HETP5</name>
<dbReference type="Pfam" id="PF22622">
    <property type="entry name" value="MFE-2_hydrat-2_N"/>
    <property type="match status" value="1"/>
</dbReference>
<dbReference type="PANTHER" id="PTHR13078">
    <property type="entry name" value="PEROXISOMAL MULTIFUNCTIONAL ENZYME TYPE 2-RELATED"/>
    <property type="match status" value="1"/>
</dbReference>
<sequence>MSNIDYQKVLNHKFAPIEFELTEKDVALYSLGIGAGTKNLKFVYENAEGFTPIPSIGVIFPFKVLLEVINGISGLSDFNPMMLLHGEQYLEVRGKIPTKGSLVTYSKVNNLYDKGKGVLLVIDTITKERDSGREIVFNQFSLFIRGIGGFGGERGPSDKPIAIPSRKPDAVHTQKTTTDQALIYRLAGGDLNPLHADPEMSKLGGFEVPILHGLCSFGVATRAILEHFCDNDPERFKSIRVRFSKHVFPGETIQTEMWKLNDTQVVFQSKVLERDGYTLSNAIAEIKPAASSKL</sequence>
<evidence type="ECO:0000313" key="7">
    <source>
        <dbReference type="EMBL" id="EFA82916.1"/>
    </source>
</evidence>
<evidence type="ECO:0000259" key="6">
    <source>
        <dbReference type="Pfam" id="PF22622"/>
    </source>
</evidence>
<dbReference type="SUPFAM" id="SSF54637">
    <property type="entry name" value="Thioesterase/thiol ester dehydrase-isomerase"/>
    <property type="match status" value="2"/>
</dbReference>
<dbReference type="AlphaFoldDB" id="D3B6E6"/>
<evidence type="ECO:0000313" key="8">
    <source>
        <dbReference type="Proteomes" id="UP000001396"/>
    </source>
</evidence>
<dbReference type="InterPro" id="IPR054357">
    <property type="entry name" value="MFE-2_N"/>
</dbReference>
<dbReference type="CDD" id="cd03448">
    <property type="entry name" value="HDE_HSD"/>
    <property type="match status" value="1"/>
</dbReference>
<dbReference type="InterPro" id="IPR029069">
    <property type="entry name" value="HotDog_dom_sf"/>
</dbReference>
<keyword evidence="8" id="KW-1185">Reference proteome</keyword>
<dbReference type="PANTHER" id="PTHR13078:SF56">
    <property type="entry name" value="PEROXISOMAL MULTIFUNCTIONAL ENZYME TYPE 2"/>
    <property type="match status" value="1"/>
</dbReference>
<dbReference type="GO" id="GO:0044594">
    <property type="term" value="F:17-beta-hydroxysteroid dehydrogenase (NAD+) activity"/>
    <property type="evidence" value="ECO:0007669"/>
    <property type="project" value="TreeGrafter"/>
</dbReference>
<organism evidence="7 8">
    <name type="scientific">Heterostelium pallidum (strain ATCC 26659 / Pp 5 / PN500)</name>
    <name type="common">Cellular slime mold</name>
    <name type="synonym">Polysphondylium pallidum</name>
    <dbReference type="NCBI Taxonomy" id="670386"/>
    <lineage>
        <taxon>Eukaryota</taxon>
        <taxon>Amoebozoa</taxon>
        <taxon>Evosea</taxon>
        <taxon>Eumycetozoa</taxon>
        <taxon>Dictyostelia</taxon>
        <taxon>Acytosteliales</taxon>
        <taxon>Acytosteliaceae</taxon>
        <taxon>Heterostelium</taxon>
    </lineage>
</organism>
<gene>
    <name evidence="7" type="primary">mfeB</name>
    <name evidence="7" type="ORF">PPL_03694</name>
</gene>
<dbReference type="Pfam" id="PF01575">
    <property type="entry name" value="MaoC_dehydratas"/>
    <property type="match status" value="1"/>
</dbReference>
<feature type="domain" description="Peroxisomal multifunctional enzyme type 2-like N-terminal" evidence="6">
    <location>
        <begin position="19"/>
        <end position="146"/>
    </location>
</feature>
<dbReference type="GO" id="GO:0003857">
    <property type="term" value="F:(3S)-3-hydroxyacyl-CoA dehydrogenase (NAD+) activity"/>
    <property type="evidence" value="ECO:0007669"/>
    <property type="project" value="TreeGrafter"/>
</dbReference>
<dbReference type="Proteomes" id="UP000001396">
    <property type="component" value="Unassembled WGS sequence"/>
</dbReference>